<organism evidence="4 5">
    <name type="scientific">Enterococcus quebecensis</name>
    <dbReference type="NCBI Taxonomy" id="903983"/>
    <lineage>
        <taxon>Bacteria</taxon>
        <taxon>Bacillati</taxon>
        <taxon>Bacillota</taxon>
        <taxon>Bacilli</taxon>
        <taxon>Lactobacillales</taxon>
        <taxon>Enterococcaceae</taxon>
        <taxon>Enterococcus</taxon>
    </lineage>
</organism>
<protein>
    <submittedName>
        <fullName evidence="4">Transcriptional regulator</fullName>
    </submittedName>
</protein>
<dbReference type="AlphaFoldDB" id="A0A1E5GQG6"/>
<dbReference type="InterPro" id="IPR000551">
    <property type="entry name" value="MerR-type_HTH_dom"/>
</dbReference>
<evidence type="ECO:0000256" key="2">
    <source>
        <dbReference type="SAM" id="Coils"/>
    </source>
</evidence>
<dbReference type="SUPFAM" id="SSF46955">
    <property type="entry name" value="Putative DNA-binding domain"/>
    <property type="match status" value="1"/>
</dbReference>
<feature type="coiled-coil region" evidence="2">
    <location>
        <begin position="88"/>
        <end position="115"/>
    </location>
</feature>
<dbReference type="PROSITE" id="PS50937">
    <property type="entry name" value="HTH_MERR_2"/>
    <property type="match status" value="1"/>
</dbReference>
<dbReference type="CDD" id="cd01109">
    <property type="entry name" value="HTH_YyaN"/>
    <property type="match status" value="1"/>
</dbReference>
<dbReference type="OrthoDB" id="9811174at2"/>
<keyword evidence="5" id="KW-1185">Reference proteome</keyword>
<dbReference type="PANTHER" id="PTHR30204:SF98">
    <property type="entry name" value="HTH-TYPE TRANSCRIPTIONAL REGULATOR ADHR"/>
    <property type="match status" value="1"/>
</dbReference>
<dbReference type="InterPro" id="IPR009061">
    <property type="entry name" value="DNA-bd_dom_put_sf"/>
</dbReference>
<dbReference type="STRING" id="903983.BCR23_11105"/>
<sequence length="137" mass="15839">MNIKKVSELSGVSADTIRYYERIGLIPPVKRSVSGIRDFDEEDLRWLVFSRQMRNAGLSIESLVKYLTLFQVGNETVSARKEIIALQITELKEKASELNTAIERLEFKLANYDEHMIPAENALRDFNQNREQKITSF</sequence>
<evidence type="ECO:0000313" key="5">
    <source>
        <dbReference type="Proteomes" id="UP000094764"/>
    </source>
</evidence>
<evidence type="ECO:0000256" key="1">
    <source>
        <dbReference type="ARBA" id="ARBA00023125"/>
    </source>
</evidence>
<reference evidence="5" key="1">
    <citation type="submission" date="2016-09" db="EMBL/GenBank/DDBJ databases">
        <authorList>
            <person name="Gulvik C.A."/>
        </authorList>
    </citation>
    <scope>NUCLEOTIDE SEQUENCE [LARGE SCALE GENOMIC DNA]</scope>
    <source>
        <strain evidence="5">LMG 26306</strain>
    </source>
</reference>
<dbReference type="Pfam" id="PF13411">
    <property type="entry name" value="MerR_1"/>
    <property type="match status" value="1"/>
</dbReference>
<evidence type="ECO:0000259" key="3">
    <source>
        <dbReference type="PROSITE" id="PS50937"/>
    </source>
</evidence>
<accession>A0A1E5GQG6</accession>
<gene>
    <name evidence="4" type="ORF">BCR23_11105</name>
</gene>
<dbReference type="PANTHER" id="PTHR30204">
    <property type="entry name" value="REDOX-CYCLING DRUG-SENSING TRANSCRIPTIONAL ACTIVATOR SOXR"/>
    <property type="match status" value="1"/>
</dbReference>
<dbReference type="PATRIC" id="fig|903983.4.peg.2712"/>
<dbReference type="EMBL" id="MIKB01000017">
    <property type="protein sequence ID" value="OEG14926.1"/>
    <property type="molecule type" value="Genomic_DNA"/>
</dbReference>
<evidence type="ECO:0000313" key="4">
    <source>
        <dbReference type="EMBL" id="OEG14926.1"/>
    </source>
</evidence>
<name>A0A1E5GQG6_9ENTE</name>
<dbReference type="SMART" id="SM00422">
    <property type="entry name" value="HTH_MERR"/>
    <property type="match status" value="1"/>
</dbReference>
<comment type="caution">
    <text evidence="4">The sequence shown here is derived from an EMBL/GenBank/DDBJ whole genome shotgun (WGS) entry which is preliminary data.</text>
</comment>
<dbReference type="InterPro" id="IPR047057">
    <property type="entry name" value="MerR_fam"/>
</dbReference>
<dbReference type="RefSeq" id="WP_069635870.1">
    <property type="nucleotide sequence ID" value="NZ_JXKZ01000008.1"/>
</dbReference>
<keyword evidence="1" id="KW-0238">DNA-binding</keyword>
<dbReference type="GO" id="GO:0003677">
    <property type="term" value="F:DNA binding"/>
    <property type="evidence" value="ECO:0007669"/>
    <property type="project" value="UniProtKB-KW"/>
</dbReference>
<dbReference type="Proteomes" id="UP000094764">
    <property type="component" value="Unassembled WGS sequence"/>
</dbReference>
<dbReference type="PRINTS" id="PR00040">
    <property type="entry name" value="HTHMERR"/>
</dbReference>
<dbReference type="Gene3D" id="1.10.1660.10">
    <property type="match status" value="1"/>
</dbReference>
<keyword evidence="2" id="KW-0175">Coiled coil</keyword>
<feature type="domain" description="HTH merR-type" evidence="3">
    <location>
        <begin position="1"/>
        <end position="69"/>
    </location>
</feature>
<proteinExistence type="predicted"/>
<dbReference type="GO" id="GO:0003700">
    <property type="term" value="F:DNA-binding transcription factor activity"/>
    <property type="evidence" value="ECO:0007669"/>
    <property type="project" value="InterPro"/>
</dbReference>